<evidence type="ECO:0000259" key="1">
    <source>
        <dbReference type="PROSITE" id="PS50943"/>
    </source>
</evidence>
<evidence type="ECO:0000313" key="2">
    <source>
        <dbReference type="EMBL" id="NFN35286.1"/>
    </source>
</evidence>
<accession>A0A846JQF9</accession>
<dbReference type="Pfam" id="PF01381">
    <property type="entry name" value="HTH_3"/>
    <property type="match status" value="1"/>
</dbReference>
<feature type="domain" description="HTH cro/C1-type" evidence="1">
    <location>
        <begin position="11"/>
        <end position="66"/>
    </location>
</feature>
<dbReference type="SMART" id="SM00530">
    <property type="entry name" value="HTH_XRE"/>
    <property type="match status" value="1"/>
</dbReference>
<dbReference type="InterPro" id="IPR010982">
    <property type="entry name" value="Lambda_DNA-bd_dom_sf"/>
</dbReference>
<gene>
    <name evidence="2" type="ORF">FDB51_09105</name>
</gene>
<sequence>MWEGERMNKILKAARVQRNLTQRELCKIVGIGLNTLVKLEKGDYSTLKYPIMIKLSVALKKTPQELFFKE</sequence>
<dbReference type="Proteomes" id="UP000473681">
    <property type="component" value="Unassembled WGS sequence"/>
</dbReference>
<dbReference type="Gene3D" id="1.10.260.40">
    <property type="entry name" value="lambda repressor-like DNA-binding domains"/>
    <property type="match status" value="1"/>
</dbReference>
<proteinExistence type="predicted"/>
<comment type="caution">
    <text evidence="2">The sequence shown here is derived from an EMBL/GenBank/DDBJ whole genome shotgun (WGS) entry which is preliminary data.</text>
</comment>
<dbReference type="PROSITE" id="PS50943">
    <property type="entry name" value="HTH_CROC1"/>
    <property type="match status" value="1"/>
</dbReference>
<dbReference type="AlphaFoldDB" id="A0A846JQF9"/>
<dbReference type="CDD" id="cd00093">
    <property type="entry name" value="HTH_XRE"/>
    <property type="match status" value="1"/>
</dbReference>
<reference evidence="2 3" key="1">
    <citation type="submission" date="2019-04" db="EMBL/GenBank/DDBJ databases">
        <title>Genome sequencing of Clostridium botulinum Groups I-IV and Clostridium butyricum.</title>
        <authorList>
            <person name="Brunt J."/>
            <person name="Van Vliet A.H.M."/>
            <person name="Stringer S.C."/>
            <person name="Carter A.T."/>
            <person name="Peck M.W."/>
        </authorList>
    </citation>
    <scope>NUCLEOTIDE SEQUENCE [LARGE SCALE GENOMIC DNA]</scope>
    <source>
        <strain evidence="2 3">CB-K-33E</strain>
    </source>
</reference>
<protein>
    <submittedName>
        <fullName evidence="2">Helix-turn-helix transcriptional regulator</fullName>
    </submittedName>
</protein>
<organism evidence="2 3">
    <name type="scientific">Clostridium botulinum</name>
    <dbReference type="NCBI Taxonomy" id="1491"/>
    <lineage>
        <taxon>Bacteria</taxon>
        <taxon>Bacillati</taxon>
        <taxon>Bacillota</taxon>
        <taxon>Clostridia</taxon>
        <taxon>Eubacteriales</taxon>
        <taxon>Clostridiaceae</taxon>
        <taxon>Clostridium</taxon>
    </lineage>
</organism>
<dbReference type="InterPro" id="IPR001387">
    <property type="entry name" value="Cro/C1-type_HTH"/>
</dbReference>
<dbReference type="SUPFAM" id="SSF47413">
    <property type="entry name" value="lambda repressor-like DNA-binding domains"/>
    <property type="match status" value="1"/>
</dbReference>
<dbReference type="EMBL" id="SWVK01000011">
    <property type="protein sequence ID" value="NFN35286.1"/>
    <property type="molecule type" value="Genomic_DNA"/>
</dbReference>
<name>A0A846JQF9_CLOBO</name>
<evidence type="ECO:0000313" key="3">
    <source>
        <dbReference type="Proteomes" id="UP000473681"/>
    </source>
</evidence>
<dbReference type="GO" id="GO:0003677">
    <property type="term" value="F:DNA binding"/>
    <property type="evidence" value="ECO:0007669"/>
    <property type="project" value="InterPro"/>
</dbReference>